<keyword evidence="2" id="KW-1185">Reference proteome</keyword>
<gene>
    <name evidence="1" type="ORF">SPI_01420</name>
</gene>
<name>A0A167YYC1_9HYPO</name>
<organism evidence="1 2">
    <name type="scientific">Niveomyces insectorum RCEF 264</name>
    <dbReference type="NCBI Taxonomy" id="1081102"/>
    <lineage>
        <taxon>Eukaryota</taxon>
        <taxon>Fungi</taxon>
        <taxon>Dikarya</taxon>
        <taxon>Ascomycota</taxon>
        <taxon>Pezizomycotina</taxon>
        <taxon>Sordariomycetes</taxon>
        <taxon>Hypocreomycetidae</taxon>
        <taxon>Hypocreales</taxon>
        <taxon>Cordycipitaceae</taxon>
        <taxon>Niveomyces</taxon>
    </lineage>
</organism>
<evidence type="ECO:0000313" key="2">
    <source>
        <dbReference type="Proteomes" id="UP000076874"/>
    </source>
</evidence>
<comment type="caution">
    <text evidence="1">The sequence shown here is derived from an EMBL/GenBank/DDBJ whole genome shotgun (WGS) entry which is preliminary data.</text>
</comment>
<protein>
    <submittedName>
        <fullName evidence="1">Phospholipase</fullName>
    </submittedName>
</protein>
<sequence>MKLHEHPRWLGCLLRANGADIVCSDRLQRIIGSLADADAQCPSLVLLVGSPHETAAVRSSFGIKRCRWPHTKHGWGDVYLYVASDLVHGGLAQLFLPLSDVVYIFCQDLGGLPGPARRLAAWMDQTASLGSRVDEPVRPELLLVADGLPVGIASEALARQSMLSQLRKHTTKNILDYVAAVRVLVLWPRGVLSPASRFRPLKEELLQASDRAQRRRRDAGHLFSATHFALGPGRQSPSRSTCPVFDSMEPGACI</sequence>
<dbReference type="EMBL" id="AZHD01000002">
    <property type="protein sequence ID" value="OAA66844.1"/>
    <property type="molecule type" value="Genomic_DNA"/>
</dbReference>
<dbReference type="STRING" id="1081102.A0A167YYC1"/>
<proteinExistence type="predicted"/>
<dbReference type="Proteomes" id="UP000076874">
    <property type="component" value="Unassembled WGS sequence"/>
</dbReference>
<reference evidence="1 2" key="1">
    <citation type="journal article" date="2016" name="Genome Biol. Evol.">
        <title>Divergent and convergent evolution of fungal pathogenicity.</title>
        <authorList>
            <person name="Shang Y."/>
            <person name="Xiao G."/>
            <person name="Zheng P."/>
            <person name="Cen K."/>
            <person name="Zhan S."/>
            <person name="Wang C."/>
        </authorList>
    </citation>
    <scope>NUCLEOTIDE SEQUENCE [LARGE SCALE GENOMIC DNA]</scope>
    <source>
        <strain evidence="1 2">RCEF 264</strain>
    </source>
</reference>
<accession>A0A167YYC1</accession>
<evidence type="ECO:0000313" key="1">
    <source>
        <dbReference type="EMBL" id="OAA66844.1"/>
    </source>
</evidence>
<dbReference type="AlphaFoldDB" id="A0A167YYC1"/>
<dbReference type="OrthoDB" id="5153649at2759"/>